<comment type="similarity">
    <text evidence="2 4">Belongs to the FliE family.</text>
</comment>
<dbReference type="EMBL" id="WVTD01000013">
    <property type="protein sequence ID" value="MYL99299.1"/>
    <property type="molecule type" value="Genomic_DNA"/>
</dbReference>
<dbReference type="GO" id="GO:0071973">
    <property type="term" value="P:bacterial-type flagellum-dependent cell motility"/>
    <property type="evidence" value="ECO:0007669"/>
    <property type="project" value="InterPro"/>
</dbReference>
<evidence type="ECO:0000313" key="5">
    <source>
        <dbReference type="EMBL" id="MYL99299.1"/>
    </source>
</evidence>
<dbReference type="Proteomes" id="UP000465810">
    <property type="component" value="Unassembled WGS sequence"/>
</dbReference>
<protein>
    <recommendedName>
        <fullName evidence="4">Flagellar hook-basal body complex protein FliE</fullName>
    </recommendedName>
</protein>
<dbReference type="GO" id="GO:0005198">
    <property type="term" value="F:structural molecule activity"/>
    <property type="evidence" value="ECO:0007669"/>
    <property type="project" value="InterPro"/>
</dbReference>
<dbReference type="Pfam" id="PF02049">
    <property type="entry name" value="FliE"/>
    <property type="match status" value="1"/>
</dbReference>
<evidence type="ECO:0000313" key="6">
    <source>
        <dbReference type="Proteomes" id="UP000465810"/>
    </source>
</evidence>
<comment type="caution">
    <text evidence="5">The sequence shown here is derived from an EMBL/GenBank/DDBJ whole genome shotgun (WGS) entry which is preliminary data.</text>
</comment>
<evidence type="ECO:0000256" key="3">
    <source>
        <dbReference type="ARBA" id="ARBA00023143"/>
    </source>
</evidence>
<dbReference type="PANTHER" id="PTHR34653">
    <property type="match status" value="1"/>
</dbReference>
<dbReference type="InterPro" id="IPR001624">
    <property type="entry name" value="FliE"/>
</dbReference>
<dbReference type="RefSeq" id="WP_160986799.1">
    <property type="nucleotide sequence ID" value="NZ_WVTD01000013.1"/>
</dbReference>
<proteinExistence type="inferred from homology"/>
<comment type="subcellular location">
    <subcellularLocation>
        <location evidence="1 4">Bacterial flagellum basal body</location>
    </subcellularLocation>
</comment>
<dbReference type="PANTHER" id="PTHR34653:SF1">
    <property type="entry name" value="FLAGELLAR HOOK-BASAL BODY COMPLEX PROTEIN FLIE"/>
    <property type="match status" value="1"/>
</dbReference>
<keyword evidence="5" id="KW-0966">Cell projection</keyword>
<dbReference type="GO" id="GO:0003774">
    <property type="term" value="F:cytoskeletal motor activity"/>
    <property type="evidence" value="ECO:0007669"/>
    <property type="project" value="InterPro"/>
</dbReference>
<keyword evidence="5" id="KW-0969">Cilium</keyword>
<reference evidence="5 6" key="1">
    <citation type="submission" date="2019-12" db="EMBL/GenBank/DDBJ databases">
        <authorList>
            <person name="Feng G."/>
            <person name="Zhu H."/>
        </authorList>
    </citation>
    <scope>NUCLEOTIDE SEQUENCE [LARGE SCALE GENOMIC DNA]</scope>
    <source>
        <strain evidence="5 6">FGD1</strain>
    </source>
</reference>
<evidence type="ECO:0000256" key="1">
    <source>
        <dbReference type="ARBA" id="ARBA00004117"/>
    </source>
</evidence>
<gene>
    <name evidence="4" type="primary">fliE</name>
    <name evidence="5" type="ORF">GR702_16140</name>
</gene>
<evidence type="ECO:0000256" key="4">
    <source>
        <dbReference type="HAMAP-Rule" id="MF_00724"/>
    </source>
</evidence>
<keyword evidence="3 4" id="KW-0975">Bacterial flagellum</keyword>
<organism evidence="5 6">
    <name type="scientific">Novosphingobium silvae</name>
    <dbReference type="NCBI Taxonomy" id="2692619"/>
    <lineage>
        <taxon>Bacteria</taxon>
        <taxon>Pseudomonadati</taxon>
        <taxon>Pseudomonadota</taxon>
        <taxon>Alphaproteobacteria</taxon>
        <taxon>Sphingomonadales</taxon>
        <taxon>Sphingomonadaceae</taxon>
        <taxon>Novosphingobium</taxon>
    </lineage>
</organism>
<dbReference type="AlphaFoldDB" id="A0A7X4GKG3"/>
<keyword evidence="6" id="KW-1185">Reference proteome</keyword>
<name>A0A7X4GKG3_9SPHN</name>
<dbReference type="HAMAP" id="MF_00724">
    <property type="entry name" value="FliE"/>
    <property type="match status" value="1"/>
</dbReference>
<sequence>MSIGALDAASAYGRAMRAASPGGAVGQAASANPLAGTGTGASAGLTGGIGSGIASGIGPGLAPGIGGLGAPGQGSSFGGMVESMVSETAGALRNAETQSVRQISGKGDLIDVVTAIGAAETALDTVVAVRDRVVSAYSDIMRMQI</sequence>
<evidence type="ECO:0000256" key="2">
    <source>
        <dbReference type="ARBA" id="ARBA00009272"/>
    </source>
</evidence>
<dbReference type="GO" id="GO:0009425">
    <property type="term" value="C:bacterial-type flagellum basal body"/>
    <property type="evidence" value="ECO:0007669"/>
    <property type="project" value="UniProtKB-SubCell"/>
</dbReference>
<accession>A0A7X4GKG3</accession>
<keyword evidence="5" id="KW-0282">Flagellum</keyword>